<sequence>MTDSTAPQVSSAPTSYSTAKVAVVTGATGGMGRHIIADLARDHLVYAVGRRDVAQLPNVVGVHLDLVEALDALAAGEDLPAGWRQLASLERVDVLVHAAARAEKLSVAQASVGQWREQMDLNVHAPAMLTQALLPGLRKAEGTVIFINSGAGRHSYADNTVYAATKHALYAVADGLRLAELGIRVATVAPGPTDTPMLAGLQDYDSAHVIAPIEVARAVRAVVDAGPTVQLTEVQVRPRVELHLRS</sequence>
<dbReference type="InterPro" id="IPR020904">
    <property type="entry name" value="Sc_DH/Rdtase_CS"/>
</dbReference>
<organism evidence="3 4">
    <name type="scientific">Corynebacterium lizhenjunii</name>
    <dbReference type="NCBI Taxonomy" id="2709394"/>
    <lineage>
        <taxon>Bacteria</taxon>
        <taxon>Bacillati</taxon>
        <taxon>Actinomycetota</taxon>
        <taxon>Actinomycetes</taxon>
        <taxon>Mycobacteriales</taxon>
        <taxon>Corynebacteriaceae</taxon>
        <taxon>Corynebacterium</taxon>
    </lineage>
</organism>
<evidence type="ECO:0000313" key="3">
    <source>
        <dbReference type="EMBL" id="QPK78686.1"/>
    </source>
</evidence>
<dbReference type="RefSeq" id="WP_165009709.1">
    <property type="nucleotide sequence ID" value="NZ_CP064954.1"/>
</dbReference>
<dbReference type="PANTHER" id="PTHR42901:SF1">
    <property type="entry name" value="ALCOHOL DEHYDROGENASE"/>
    <property type="match status" value="1"/>
</dbReference>
<gene>
    <name evidence="3" type="ORF">G7Y31_09050</name>
</gene>
<dbReference type="Pfam" id="PF00106">
    <property type="entry name" value="adh_short"/>
    <property type="match status" value="1"/>
</dbReference>
<dbReference type="SUPFAM" id="SSF51735">
    <property type="entry name" value="NAD(P)-binding Rossmann-fold domains"/>
    <property type="match status" value="1"/>
</dbReference>
<keyword evidence="4" id="KW-1185">Reference proteome</keyword>
<proteinExistence type="inferred from homology"/>
<keyword evidence="2" id="KW-0560">Oxidoreductase</keyword>
<evidence type="ECO:0000256" key="2">
    <source>
        <dbReference type="ARBA" id="ARBA00023002"/>
    </source>
</evidence>
<dbReference type="Gene3D" id="3.40.50.720">
    <property type="entry name" value="NAD(P)-binding Rossmann-like Domain"/>
    <property type="match status" value="1"/>
</dbReference>
<dbReference type="NCBIfam" id="NF006073">
    <property type="entry name" value="PRK08219.1"/>
    <property type="match status" value="1"/>
</dbReference>
<protein>
    <submittedName>
        <fullName evidence="3">SDR family oxidoreductase</fullName>
    </submittedName>
</protein>
<comment type="similarity">
    <text evidence="1">Belongs to the short-chain dehydrogenases/reductases (SDR) family.</text>
</comment>
<dbReference type="GO" id="GO:0016491">
    <property type="term" value="F:oxidoreductase activity"/>
    <property type="evidence" value="ECO:0007669"/>
    <property type="project" value="UniProtKB-KW"/>
</dbReference>
<reference evidence="3 4" key="1">
    <citation type="submission" date="2020-11" db="EMBL/GenBank/DDBJ databases">
        <title>Corynebacterium sp. ZJ-599.</title>
        <authorList>
            <person name="Zhou J."/>
        </authorList>
    </citation>
    <scope>NUCLEOTIDE SEQUENCE [LARGE SCALE GENOMIC DNA]</scope>
    <source>
        <strain evidence="3 4">ZJ-599</strain>
    </source>
</reference>
<evidence type="ECO:0000256" key="1">
    <source>
        <dbReference type="ARBA" id="ARBA00006484"/>
    </source>
</evidence>
<dbReference type="Proteomes" id="UP000594681">
    <property type="component" value="Chromosome"/>
</dbReference>
<dbReference type="InterPro" id="IPR036291">
    <property type="entry name" value="NAD(P)-bd_dom_sf"/>
</dbReference>
<dbReference type="InterPro" id="IPR002347">
    <property type="entry name" value="SDR_fam"/>
</dbReference>
<dbReference type="AlphaFoldDB" id="A0A7T0KE74"/>
<dbReference type="PANTHER" id="PTHR42901">
    <property type="entry name" value="ALCOHOL DEHYDROGENASE"/>
    <property type="match status" value="1"/>
</dbReference>
<name>A0A7T0KE74_9CORY</name>
<dbReference type="KEGG" id="cliz:G7Y31_09050"/>
<evidence type="ECO:0000313" key="4">
    <source>
        <dbReference type="Proteomes" id="UP000594681"/>
    </source>
</evidence>
<dbReference type="PRINTS" id="PR00081">
    <property type="entry name" value="GDHRDH"/>
</dbReference>
<dbReference type="PROSITE" id="PS00061">
    <property type="entry name" value="ADH_SHORT"/>
    <property type="match status" value="1"/>
</dbReference>
<dbReference type="EMBL" id="CP064954">
    <property type="protein sequence ID" value="QPK78686.1"/>
    <property type="molecule type" value="Genomic_DNA"/>
</dbReference>
<accession>A0A7T0KE74</accession>